<dbReference type="EC" id="7.6.2.1" evidence="13"/>
<comment type="similarity">
    <text evidence="3 13">Belongs to the cation transport ATPase (P-type) (TC 3.A.3) family. Type IV subfamily.</text>
</comment>
<evidence type="ECO:0000256" key="3">
    <source>
        <dbReference type="ARBA" id="ARBA00008109"/>
    </source>
</evidence>
<feature type="transmembrane region" description="Helical" evidence="13">
    <location>
        <begin position="1280"/>
        <end position="1302"/>
    </location>
</feature>
<dbReference type="Pfam" id="PF00122">
    <property type="entry name" value="E1-E2_ATPase"/>
    <property type="match status" value="1"/>
</dbReference>
<feature type="compositionally biased region" description="Polar residues" evidence="15">
    <location>
        <begin position="430"/>
        <end position="455"/>
    </location>
</feature>
<dbReference type="Pfam" id="PF16212">
    <property type="entry name" value="PhoLip_ATPase_C"/>
    <property type="match status" value="1"/>
</dbReference>
<feature type="domain" description="P-type ATPase N-terminal" evidence="17">
    <location>
        <begin position="28"/>
        <end position="83"/>
    </location>
</feature>
<dbReference type="InterPro" id="IPR006539">
    <property type="entry name" value="P-type_ATPase_IV"/>
</dbReference>
<dbReference type="InterPro" id="IPR032630">
    <property type="entry name" value="P_typ_ATPase_c"/>
</dbReference>
<dbReference type="SFLD" id="SFLDS00003">
    <property type="entry name" value="Haloacid_Dehalogenase"/>
    <property type="match status" value="1"/>
</dbReference>
<evidence type="ECO:0000259" key="16">
    <source>
        <dbReference type="Pfam" id="PF00122"/>
    </source>
</evidence>
<evidence type="ECO:0000256" key="9">
    <source>
        <dbReference type="ARBA" id="ARBA00022967"/>
    </source>
</evidence>
<keyword evidence="10 13" id="KW-1133">Transmembrane helix</keyword>
<dbReference type="SUPFAM" id="SSF81653">
    <property type="entry name" value="Calcium ATPase, transduction domain A"/>
    <property type="match status" value="1"/>
</dbReference>
<keyword evidence="5" id="KW-0479">Metal-binding</keyword>
<dbReference type="NCBIfam" id="TIGR01494">
    <property type="entry name" value="ATPase_P-type"/>
    <property type="match status" value="1"/>
</dbReference>
<name>A0ABN7RNF8_OIKDI</name>
<evidence type="ECO:0000259" key="17">
    <source>
        <dbReference type="Pfam" id="PF16209"/>
    </source>
</evidence>
<keyword evidence="4 13" id="KW-0812">Transmembrane</keyword>
<dbReference type="PROSITE" id="PS00154">
    <property type="entry name" value="ATPASE_E1_E2"/>
    <property type="match status" value="1"/>
</dbReference>
<reference evidence="19 20" key="1">
    <citation type="submission" date="2021-04" db="EMBL/GenBank/DDBJ databases">
        <authorList>
            <person name="Bliznina A."/>
        </authorList>
    </citation>
    <scope>NUCLEOTIDE SEQUENCE [LARGE SCALE GENOMIC DNA]</scope>
</reference>
<dbReference type="PANTHER" id="PTHR24092">
    <property type="entry name" value="PROBABLE PHOSPHOLIPID-TRANSPORTING ATPASE"/>
    <property type="match status" value="1"/>
</dbReference>
<dbReference type="Gene3D" id="2.70.150.10">
    <property type="entry name" value="Calcium-transporting ATPase, cytoplasmic transduction domain A"/>
    <property type="match status" value="1"/>
</dbReference>
<gene>
    <name evidence="19" type="ORF">OKIOD_LOCUS1558</name>
</gene>
<accession>A0ABN7RNF8</accession>
<dbReference type="InterPro" id="IPR018303">
    <property type="entry name" value="ATPase_P-typ_P_site"/>
</dbReference>
<organism evidence="19 20">
    <name type="scientific">Oikopleura dioica</name>
    <name type="common">Tunicate</name>
    <dbReference type="NCBI Taxonomy" id="34765"/>
    <lineage>
        <taxon>Eukaryota</taxon>
        <taxon>Metazoa</taxon>
        <taxon>Chordata</taxon>
        <taxon>Tunicata</taxon>
        <taxon>Appendicularia</taxon>
        <taxon>Copelata</taxon>
        <taxon>Oikopleuridae</taxon>
        <taxon>Oikopleura</taxon>
    </lineage>
</organism>
<dbReference type="SFLD" id="SFLDG00002">
    <property type="entry name" value="C1.7:_P-type_atpase_like"/>
    <property type="match status" value="1"/>
</dbReference>
<feature type="compositionally biased region" description="Basic residues" evidence="15">
    <location>
        <begin position="476"/>
        <end position="495"/>
    </location>
</feature>
<dbReference type="Gene3D" id="3.40.1110.10">
    <property type="entry name" value="Calcium-transporting ATPase, cytoplasmic domain N"/>
    <property type="match status" value="2"/>
</dbReference>
<dbReference type="SUPFAM" id="SSF56784">
    <property type="entry name" value="HAD-like"/>
    <property type="match status" value="1"/>
</dbReference>
<dbReference type="Gene3D" id="3.40.50.1000">
    <property type="entry name" value="HAD superfamily/HAD-like"/>
    <property type="match status" value="2"/>
</dbReference>
<dbReference type="SFLD" id="SFLDF00027">
    <property type="entry name" value="p-type_atpase"/>
    <property type="match status" value="1"/>
</dbReference>
<dbReference type="InterPro" id="IPR036412">
    <property type="entry name" value="HAD-like_sf"/>
</dbReference>
<feature type="transmembrane region" description="Helical" evidence="13">
    <location>
        <begin position="324"/>
        <end position="349"/>
    </location>
</feature>
<keyword evidence="7 13" id="KW-0067">ATP-binding</keyword>
<dbReference type="InterPro" id="IPR044492">
    <property type="entry name" value="P_typ_ATPase_HD_dom"/>
</dbReference>
<evidence type="ECO:0000256" key="12">
    <source>
        <dbReference type="ARBA" id="ARBA00034036"/>
    </source>
</evidence>
<keyword evidence="11 13" id="KW-0472">Membrane</keyword>
<evidence type="ECO:0000313" key="20">
    <source>
        <dbReference type="Proteomes" id="UP001158576"/>
    </source>
</evidence>
<keyword evidence="14" id="KW-0175">Coiled coil</keyword>
<keyword evidence="8 13" id="KW-0460">Magnesium</keyword>
<feature type="region of interest" description="Disordered" evidence="15">
    <location>
        <begin position="616"/>
        <end position="644"/>
    </location>
</feature>
<evidence type="ECO:0000256" key="6">
    <source>
        <dbReference type="ARBA" id="ARBA00022741"/>
    </source>
</evidence>
<evidence type="ECO:0000256" key="2">
    <source>
        <dbReference type="ARBA" id="ARBA00004308"/>
    </source>
</evidence>
<evidence type="ECO:0000256" key="7">
    <source>
        <dbReference type="ARBA" id="ARBA00022840"/>
    </source>
</evidence>
<evidence type="ECO:0000259" key="18">
    <source>
        <dbReference type="Pfam" id="PF16212"/>
    </source>
</evidence>
<sequence>MNDAYCILPSWALETGHFDSRLATAAKIQQKLPSNEVSTAKYTKWNFFPKNLFLQMHRFANVYFVFIVIINFVPATQTLDPTLALFPPAFVIGVSLIKDLYENIRLTRADDSVNCTRAERINKDKRAEEVSWKDLRAGDVIRLYVNDIVPADIVLLYTTDERSICYVDTMDLDGETNLKQKEIVVKKDSSPFELTDFLDFGFFIRAEPPNVDLNNFHGSFESYSHQDQSSVIYQKNILLRGSAIRNTDYIFGMVIYPGRLSKAVMNNGEKRKKVSTFEKVINGDIGYGILFLLLMCSITASMIIHNDEEVHWYIPEESKRADFIQWVFAFLTMLIILQNIIPISLYVSVEFIKLAQVWMIQQDIELYSEVSDSSVTCRTLNIAEELGNIQHVFCDKTGTLTENSMVFREMSVEGIKYLHPEQAKMIKTVTKQTSGQNTEQSKSSLQRMLSGNSGKSGAIPLNGGFSRSRPGSARASFRRPRGNIQRSRPKSHHRRVMSDTNSIRDQIISDRMKQVDDGDDDELLFDENFVLESTVKPDFELKERLTEELAIHGKRRGMYSSKTLDMFLSLAICNTVVISVEQQQKEVKPSKSKLSKLSLLTPSSIRDSAKRLFTLGRDSKSGVGNPSFHMNEENGENGGRNSQKTELPAINESMEPSETISSGSLPKVATPVRFKPNRPTSLLMLPETQGNVAKPSFDNLAVTPQLATGATTPGGVGENGASNELRPEDALYEAESPDEAALVNCAKGYGVSLMKRELSRVLVQWPNVEQTTEYNICATLPFDSTRKMMSVIVQEEMKNANGERADRFILLTKGADSAVFARLRKDQNFEKANADSHVDDYANAGLRTLAFGRKILEEEEVVRAKAAIHKAEKDLDNSEALLQDVYKTIEKDLELLGVTAIEDRLQDGVPETIRDLRKAGLAVWILTGDKLQTATEIGKLCNLIKPKDSLFTVDCDSKDELIQKMRSMMSFFIEELPRAQKKTTSFKPFDSCRKNNEEKPHKPNTIMIITGKNLKWAFDGEFDKKSDTYENFLKIASACEAVICCRVTPLQKRQVVEKIARFKKVRTLAIGDGANDVSMIQAANVGIGISGKEGRQAVLVSDFAVPRFKFLSRLLFVHGHWNYARLASMIKYFFFKNTVFVLPSFFFQFLCLSSTEKDRLETHLYLYNTVFTSTIPIFVAVFDKILPAHMLATNPQVYDPSSKMTYYSHMSYVGAMFEALWHAIVQFCFLYFGYRESRGGGENPYFHTSIDLAQFSQVSVLLSVLSGFFSFALDIYAFNWIIWLFFALSIVVLICVDFTYGIVITDSTLIYQSYTPLFVHGVLYFIVPIVILICILPKVILKLYRNEFKPSPTTKLKLAKRELKNQKSKSTYCVPTKC</sequence>
<evidence type="ECO:0000256" key="13">
    <source>
        <dbReference type="RuleBase" id="RU362033"/>
    </source>
</evidence>
<dbReference type="PANTHER" id="PTHR24092:SF218">
    <property type="entry name" value="PHOSPHOLIPID-TRANSPORTING ATPASE"/>
    <property type="match status" value="1"/>
</dbReference>
<feature type="transmembrane region" description="Helical" evidence="13">
    <location>
        <begin position="1133"/>
        <end position="1152"/>
    </location>
</feature>
<feature type="transmembrane region" description="Helical" evidence="13">
    <location>
        <begin position="1164"/>
        <end position="1182"/>
    </location>
</feature>
<dbReference type="Pfam" id="PF13246">
    <property type="entry name" value="Cation_ATPase"/>
    <property type="match status" value="1"/>
</dbReference>
<evidence type="ECO:0000256" key="1">
    <source>
        <dbReference type="ARBA" id="ARBA00004141"/>
    </source>
</evidence>
<dbReference type="InterPro" id="IPR001757">
    <property type="entry name" value="P_typ_ATPase"/>
</dbReference>
<dbReference type="InterPro" id="IPR023299">
    <property type="entry name" value="ATPase_P-typ_cyto_dom_N"/>
</dbReference>
<feature type="domain" description="P-type ATPase C-terminal" evidence="18">
    <location>
        <begin position="1098"/>
        <end position="1351"/>
    </location>
</feature>
<keyword evidence="6 13" id="KW-0547">Nucleotide-binding</keyword>
<evidence type="ECO:0000256" key="5">
    <source>
        <dbReference type="ARBA" id="ARBA00022723"/>
    </source>
</evidence>
<dbReference type="InterPro" id="IPR023214">
    <property type="entry name" value="HAD_sf"/>
</dbReference>
<feature type="transmembrane region" description="Helical" evidence="13">
    <location>
        <begin position="280"/>
        <end position="304"/>
    </location>
</feature>
<feature type="transmembrane region" description="Helical" evidence="13">
    <location>
        <begin position="1254"/>
        <end position="1273"/>
    </location>
</feature>
<dbReference type="Gene3D" id="1.20.1110.10">
    <property type="entry name" value="Calcium-transporting ATPase, transmembrane domain"/>
    <property type="match status" value="1"/>
</dbReference>
<protein>
    <recommendedName>
        <fullName evidence="13">Phospholipid-transporting ATPase</fullName>
        <ecNumber evidence="13">7.6.2.1</ecNumber>
    </recommendedName>
</protein>
<dbReference type="Proteomes" id="UP001158576">
    <property type="component" value="Chromosome PAR"/>
</dbReference>
<dbReference type="NCBIfam" id="TIGR01652">
    <property type="entry name" value="ATPase-Plipid"/>
    <property type="match status" value="1"/>
</dbReference>
<evidence type="ECO:0000256" key="8">
    <source>
        <dbReference type="ARBA" id="ARBA00022842"/>
    </source>
</evidence>
<evidence type="ECO:0000256" key="10">
    <source>
        <dbReference type="ARBA" id="ARBA00022989"/>
    </source>
</evidence>
<feature type="transmembrane region" description="Helical" evidence="13">
    <location>
        <begin position="59"/>
        <end position="77"/>
    </location>
</feature>
<dbReference type="InterPro" id="IPR059000">
    <property type="entry name" value="ATPase_P-type_domA"/>
</dbReference>
<keyword evidence="20" id="KW-1185">Reference proteome</keyword>
<dbReference type="InterPro" id="IPR008250">
    <property type="entry name" value="ATPase_P-typ_transduc_dom_A_sf"/>
</dbReference>
<evidence type="ECO:0000256" key="14">
    <source>
        <dbReference type="SAM" id="Coils"/>
    </source>
</evidence>
<comment type="subcellular location">
    <subcellularLocation>
        <location evidence="2">Endomembrane system</location>
    </subcellularLocation>
    <subcellularLocation>
        <location evidence="1 13">Membrane</location>
        <topology evidence="1 13">Multi-pass membrane protein</topology>
    </subcellularLocation>
</comment>
<dbReference type="SUPFAM" id="SSF81665">
    <property type="entry name" value="Calcium ATPase, transmembrane domain M"/>
    <property type="match status" value="1"/>
</dbReference>
<dbReference type="InterPro" id="IPR023298">
    <property type="entry name" value="ATPase_P-typ_TM_dom_sf"/>
</dbReference>
<dbReference type="SUPFAM" id="SSF81660">
    <property type="entry name" value="Metal cation-transporting ATPase, ATP-binding domain N"/>
    <property type="match status" value="1"/>
</dbReference>
<evidence type="ECO:0000256" key="11">
    <source>
        <dbReference type="ARBA" id="ARBA00023136"/>
    </source>
</evidence>
<keyword evidence="9 13" id="KW-1278">Translocase</keyword>
<comment type="catalytic activity">
    <reaction evidence="12 13">
        <text>ATP + H2O + phospholipidSide 1 = ADP + phosphate + phospholipidSide 2.</text>
        <dbReference type="EC" id="7.6.2.1"/>
    </reaction>
</comment>
<evidence type="ECO:0000256" key="4">
    <source>
        <dbReference type="ARBA" id="ARBA00022692"/>
    </source>
</evidence>
<evidence type="ECO:0000256" key="15">
    <source>
        <dbReference type="SAM" id="MobiDB-lite"/>
    </source>
</evidence>
<feature type="coiled-coil region" evidence="14">
    <location>
        <begin position="861"/>
        <end position="888"/>
    </location>
</feature>
<dbReference type="Pfam" id="PF16209">
    <property type="entry name" value="PhoLip_ATPase_N"/>
    <property type="match status" value="1"/>
</dbReference>
<proteinExistence type="inferred from homology"/>
<evidence type="ECO:0000313" key="19">
    <source>
        <dbReference type="EMBL" id="CAG5081950.1"/>
    </source>
</evidence>
<dbReference type="InterPro" id="IPR032631">
    <property type="entry name" value="P-type_ATPase_N"/>
</dbReference>
<feature type="transmembrane region" description="Helical" evidence="13">
    <location>
        <begin position="1322"/>
        <end position="1341"/>
    </location>
</feature>
<feature type="region of interest" description="Disordered" evidence="15">
    <location>
        <begin position="430"/>
        <end position="498"/>
    </location>
</feature>
<feature type="transmembrane region" description="Helical" evidence="13">
    <location>
        <begin position="1212"/>
        <end position="1234"/>
    </location>
</feature>
<dbReference type="EMBL" id="OU015568">
    <property type="protein sequence ID" value="CAG5081950.1"/>
    <property type="molecule type" value="Genomic_DNA"/>
</dbReference>
<dbReference type="Pfam" id="PF08282">
    <property type="entry name" value="Hydrolase_3"/>
    <property type="match status" value="1"/>
</dbReference>
<feature type="domain" description="P-type ATPase A" evidence="16">
    <location>
        <begin position="116"/>
        <end position="181"/>
    </location>
</feature>